<dbReference type="EMBL" id="CM037159">
    <property type="protein sequence ID" value="KAH7865047.1"/>
    <property type="molecule type" value="Genomic_DNA"/>
</dbReference>
<evidence type="ECO:0000313" key="1">
    <source>
        <dbReference type="EMBL" id="KAH7865047.1"/>
    </source>
</evidence>
<accession>A0ACB7ZGS5</accession>
<keyword evidence="2" id="KW-1185">Reference proteome</keyword>
<reference evidence="1 2" key="1">
    <citation type="journal article" date="2021" name="Hortic Res">
        <title>High-quality reference genome and annotation aids understanding of berry development for evergreen blueberry (Vaccinium darrowii).</title>
        <authorList>
            <person name="Yu J."/>
            <person name="Hulse-Kemp A.M."/>
            <person name="Babiker E."/>
            <person name="Staton M."/>
        </authorList>
    </citation>
    <scope>NUCLEOTIDE SEQUENCE [LARGE SCALE GENOMIC DNA]</scope>
    <source>
        <strain evidence="2">cv. NJ 8807/NJ 8810</strain>
        <tissue evidence="1">Young leaf</tissue>
    </source>
</reference>
<comment type="caution">
    <text evidence="1">The sequence shown here is derived from an EMBL/GenBank/DDBJ whole genome shotgun (WGS) entry which is preliminary data.</text>
</comment>
<sequence length="765" mass="81362">MEIDKLNNGENPFASSSVVQENDEFSFTNWSNDASDSTGIFLNGSSARVDPLSFPIMPSPSPAFPWKLMHGTYPPYTHTVPDTSGSLMIDLNQLCSPQNPPLDLNSTNMRTGIPNPYRQNLPFPEGNIEQVSYTRDKSGVADASVIDSTFSNRFKISEINRNSSLIQGNAGRGYEMTGLGVDGSYIRGPPLTNFVGLGGSETINSQNIGVLNVDNRDHASQFGCPKNTDGSFLSLGIGDQRDARFKSDLSRGEIPGELVGAVFPQLNASHVQQATGSSLNPRQNLFSAFPVFQNNVGGFTGLGNDAGGLTSTNNNGGVIRGTNTTLISRPSHLSQKPQADIQHGFSIASNRSLGFVDDRDSRYVNSDPYKAFVGGVTTPSVPISSSSARLSHSGQVGASAFATESLNFTGATTEPTSDELQRRFMETVQTFVPNSSMVSSFGGVKGSSVRQEHSGQLFPPTGCNPTVAAGDGFFPKRAGFQVNKASTAQAAGSDLFPKRLGIQVNENSATQAVGDGLFPKGLQEPIPLQTKDLLRPTSSAGPVISTAKGYGLSQASNAFGGPHRRGTIRSPPASPQVQRKKIALQPPILPTFPSPAQHKKIALQPPILPSLPYPPQTAPAATIRPPPASRQVQCRKIAVRPPILPTLPSPAQRNKMALQPPILPSSASLPQTVPAAALHTPIPAGVHHIKWHDSEKLPPPSGHKCMLCKRDLSFTAEGQVYQPAIPPPVAVLPCGHTFHDHCLQLITPQNQSKDPPCIPCAIGET</sequence>
<name>A0ACB7ZGS5_9ERIC</name>
<proteinExistence type="predicted"/>
<protein>
    <submittedName>
        <fullName evidence="1">Uncharacterized protein</fullName>
    </submittedName>
</protein>
<evidence type="ECO:0000313" key="2">
    <source>
        <dbReference type="Proteomes" id="UP000828048"/>
    </source>
</evidence>
<organism evidence="1 2">
    <name type="scientific">Vaccinium darrowii</name>
    <dbReference type="NCBI Taxonomy" id="229202"/>
    <lineage>
        <taxon>Eukaryota</taxon>
        <taxon>Viridiplantae</taxon>
        <taxon>Streptophyta</taxon>
        <taxon>Embryophyta</taxon>
        <taxon>Tracheophyta</taxon>
        <taxon>Spermatophyta</taxon>
        <taxon>Magnoliopsida</taxon>
        <taxon>eudicotyledons</taxon>
        <taxon>Gunneridae</taxon>
        <taxon>Pentapetalae</taxon>
        <taxon>asterids</taxon>
        <taxon>Ericales</taxon>
        <taxon>Ericaceae</taxon>
        <taxon>Vaccinioideae</taxon>
        <taxon>Vaccinieae</taxon>
        <taxon>Vaccinium</taxon>
    </lineage>
</organism>
<gene>
    <name evidence="1" type="ORF">Vadar_001616</name>
</gene>
<dbReference type="Proteomes" id="UP000828048">
    <property type="component" value="Chromosome 9"/>
</dbReference>